<sequence>MIRKVANEPFQASHWVVQNGSAQFVKVTWELLMRGNECWLVWYPLLYQRIAEWSEHQVVFEHCLGPAPMLYVLS</sequence>
<comment type="caution">
    <text evidence="1">The sequence shown here is derived from an EMBL/GenBank/DDBJ whole genome shotgun (WGS) entry which is preliminary data.</text>
</comment>
<dbReference type="HOGENOM" id="CLU_2683181_0_0_9"/>
<name>W6TA71_9LACO</name>
<dbReference type="EMBL" id="AWWK01000011">
    <property type="protein sequence ID" value="ETY75427.1"/>
    <property type="molecule type" value="Genomic_DNA"/>
</dbReference>
<dbReference type="AlphaFoldDB" id="W6TA71"/>
<evidence type="ECO:0000313" key="2">
    <source>
        <dbReference type="Proteomes" id="UP000019247"/>
    </source>
</evidence>
<dbReference type="STRING" id="1400520.LFAB_02030"/>
<gene>
    <name evidence="1" type="ORF">LFAB_02030</name>
</gene>
<reference evidence="1 2" key="1">
    <citation type="journal article" date="2014" name="Genome Announc.">
        <title>Genome Sequence of Lactobacillus fabifermentans Strain T30PCM01, Isolated from Fermenting Grape Marc.</title>
        <authorList>
            <person name="Treu L."/>
            <person name="Vendramin V."/>
            <person name="Bovo B."/>
            <person name="Giacomini A."/>
            <person name="Corich V."/>
            <person name="Campanaro S."/>
        </authorList>
    </citation>
    <scope>NUCLEOTIDE SEQUENCE [LARGE SCALE GENOMIC DNA]</scope>
    <source>
        <strain evidence="1 2">T30PCM01</strain>
    </source>
</reference>
<protein>
    <submittedName>
        <fullName evidence="1">Uncharacterized protein</fullName>
    </submittedName>
</protein>
<evidence type="ECO:0000313" key="1">
    <source>
        <dbReference type="EMBL" id="ETY75427.1"/>
    </source>
</evidence>
<organism evidence="1 2">
    <name type="scientific">Lactiplantibacillus fabifermentans T30PCM01</name>
    <dbReference type="NCBI Taxonomy" id="1400520"/>
    <lineage>
        <taxon>Bacteria</taxon>
        <taxon>Bacillati</taxon>
        <taxon>Bacillota</taxon>
        <taxon>Bacilli</taxon>
        <taxon>Lactobacillales</taxon>
        <taxon>Lactobacillaceae</taxon>
        <taxon>Lactiplantibacillus</taxon>
    </lineage>
</organism>
<accession>W6TA71</accession>
<dbReference type="Proteomes" id="UP000019247">
    <property type="component" value="Unassembled WGS sequence"/>
</dbReference>
<proteinExistence type="predicted"/>